<dbReference type="GO" id="GO:0009423">
    <property type="term" value="P:chorismate biosynthetic process"/>
    <property type="evidence" value="ECO:0007669"/>
    <property type="project" value="UniProtKB-UniRule"/>
</dbReference>
<feature type="active site" description="Proton acceptor" evidence="7">
    <location>
        <position position="308"/>
    </location>
</feature>
<evidence type="ECO:0000256" key="6">
    <source>
        <dbReference type="ARBA" id="ARBA00044633"/>
    </source>
</evidence>
<feature type="domain" description="Enolpyruvate transferase" evidence="8">
    <location>
        <begin position="16"/>
        <end position="419"/>
    </location>
</feature>
<dbReference type="InterPro" id="IPR001986">
    <property type="entry name" value="Enolpyruvate_Tfrase_dom"/>
</dbReference>
<protein>
    <recommendedName>
        <fullName evidence="7">3-phosphoshikimate 1-carboxyvinyltransferase</fullName>
        <ecNumber evidence="7">2.5.1.19</ecNumber>
    </recommendedName>
    <alternativeName>
        <fullName evidence="7">5-enolpyruvylshikimate-3-phosphate synthase</fullName>
        <shortName evidence="7">EPSP synthase</shortName>
        <shortName evidence="7">EPSPS</shortName>
    </alternativeName>
</protein>
<dbReference type="InterPro" id="IPR023193">
    <property type="entry name" value="EPSP_synthase_CS"/>
</dbReference>
<feature type="binding site" evidence="7">
    <location>
        <position position="28"/>
    </location>
    <ligand>
        <name>3-phosphoshikimate</name>
        <dbReference type="ChEBI" id="CHEBI:145989"/>
    </ligand>
</feature>
<dbReference type="GO" id="GO:0009073">
    <property type="term" value="P:aromatic amino acid family biosynthetic process"/>
    <property type="evidence" value="ECO:0007669"/>
    <property type="project" value="UniProtKB-KW"/>
</dbReference>
<dbReference type="SUPFAM" id="SSF55205">
    <property type="entry name" value="EPT/RTPC-like"/>
    <property type="match status" value="1"/>
</dbReference>
<keyword evidence="4 7" id="KW-0808">Transferase</keyword>
<feature type="binding site" evidence="7">
    <location>
        <position position="32"/>
    </location>
    <ligand>
        <name>3-phosphoshikimate</name>
        <dbReference type="ChEBI" id="CHEBI:145989"/>
    </ligand>
</feature>
<reference evidence="9" key="1">
    <citation type="submission" date="2023-03" db="EMBL/GenBank/DDBJ databases">
        <title>Lomoglobus Profundus gen. nov., sp. nov., a novel member of the phylum Verrucomicrobia, isolated from deep-marine sediment of South China Sea.</title>
        <authorList>
            <person name="Ahmad T."/>
            <person name="Ishaq S.E."/>
            <person name="Wang F."/>
        </authorList>
    </citation>
    <scope>NUCLEOTIDE SEQUENCE</scope>
    <source>
        <strain evidence="9">LMO-M01</strain>
    </source>
</reference>
<dbReference type="Proteomes" id="UP001218638">
    <property type="component" value="Chromosome"/>
</dbReference>
<feature type="binding site" evidence="7">
    <location>
        <position position="176"/>
    </location>
    <ligand>
        <name>3-phosphoshikimate</name>
        <dbReference type="ChEBI" id="CHEBI:145989"/>
    </ligand>
</feature>
<organism evidence="9 10">
    <name type="scientific">Synoicihabitans lomoniglobus</name>
    <dbReference type="NCBI Taxonomy" id="2909285"/>
    <lineage>
        <taxon>Bacteria</taxon>
        <taxon>Pseudomonadati</taxon>
        <taxon>Verrucomicrobiota</taxon>
        <taxon>Opitutia</taxon>
        <taxon>Opitutales</taxon>
        <taxon>Opitutaceae</taxon>
        <taxon>Synoicihabitans</taxon>
    </lineage>
</organism>
<dbReference type="PROSITE" id="PS00104">
    <property type="entry name" value="EPSP_SYNTHASE_1"/>
    <property type="match status" value="1"/>
</dbReference>
<evidence type="ECO:0000313" key="9">
    <source>
        <dbReference type="EMBL" id="WED63293.1"/>
    </source>
</evidence>
<dbReference type="InterPro" id="IPR013792">
    <property type="entry name" value="RNA3'P_cycl/enolpyr_Trfase_a/b"/>
</dbReference>
<sequence length="431" mass="46119">MSPLPEVLPIVPFPAPARGEVVLPGSKSLTNRALLLAALGREPVTLSGALFSEDTHLMATALRALGCTVEADEAALTLRVADQAKLFTATAPVDVFVGLAGTAARFLTALCAAAPRGVYRIDGVEQMRKRPMSGLIDALRQLGAEIICPGEEGFFPLEIHARGLRGGAIELDASASSQLLSALLMVAPTATAPIDIQLVGQVRWTFVEMTRRLMAEFGVHVPAASDGRFHLAPTAYAPPTDHVIEPDATAASYWQTLPLVVGGELTLPGLRAPGTGLQGDAAYAEVLARVQARATGTLLDEDFREISDTFLSLAAISPLLDGPTRITGLTHTRHQETDRVAGMATELRRLGQDVIEEEDSLTITPRPLVPDQTIETYGDHRFAMSFGILGCHDLRGDGSPWLSIHHPAVCAKTFPHFFSLLDHVRQKSSDR</sequence>
<comment type="caution">
    <text evidence="7">Lacks conserved residue(s) required for the propagation of feature annotation.</text>
</comment>
<comment type="pathway">
    <text evidence="1 7">Metabolic intermediate biosynthesis; chorismate biosynthesis; chorismate from D-erythrose 4-phosphate and phosphoenolpyruvate: step 6/7.</text>
</comment>
<evidence type="ECO:0000256" key="2">
    <source>
        <dbReference type="ARBA" id="ARBA00009948"/>
    </source>
</evidence>
<evidence type="ECO:0000256" key="1">
    <source>
        <dbReference type="ARBA" id="ARBA00004811"/>
    </source>
</evidence>
<dbReference type="RefSeq" id="WP_330928645.1">
    <property type="nucleotide sequence ID" value="NZ_CP119075.1"/>
</dbReference>
<feature type="binding site" evidence="7">
    <location>
        <position position="335"/>
    </location>
    <ligand>
        <name>3-phosphoshikimate</name>
        <dbReference type="ChEBI" id="CHEBI:145989"/>
    </ligand>
</feature>
<feature type="binding site" evidence="7">
    <location>
        <position position="27"/>
    </location>
    <ligand>
        <name>3-phosphoshikimate</name>
        <dbReference type="ChEBI" id="CHEBI:145989"/>
    </ligand>
</feature>
<dbReference type="InterPro" id="IPR006264">
    <property type="entry name" value="EPSP_synthase"/>
</dbReference>
<dbReference type="GO" id="GO:0005737">
    <property type="term" value="C:cytoplasm"/>
    <property type="evidence" value="ECO:0007669"/>
    <property type="project" value="UniProtKB-SubCell"/>
</dbReference>
<comment type="subunit">
    <text evidence="7">Monomer.</text>
</comment>
<evidence type="ECO:0000259" key="8">
    <source>
        <dbReference type="Pfam" id="PF00275"/>
    </source>
</evidence>
<feature type="binding site" evidence="7">
    <location>
        <position position="412"/>
    </location>
    <ligand>
        <name>phosphoenolpyruvate</name>
        <dbReference type="ChEBI" id="CHEBI:58702"/>
    </ligand>
</feature>
<comment type="similarity">
    <text evidence="2 7">Belongs to the EPSP synthase family.</text>
</comment>
<dbReference type="PANTHER" id="PTHR21090">
    <property type="entry name" value="AROM/DEHYDROQUINATE SYNTHASE"/>
    <property type="match status" value="1"/>
</dbReference>
<feature type="binding site" evidence="7">
    <location>
        <position position="130"/>
    </location>
    <ligand>
        <name>phosphoenolpyruvate</name>
        <dbReference type="ChEBI" id="CHEBI:58702"/>
    </ligand>
</feature>
<keyword evidence="7" id="KW-0963">Cytoplasm</keyword>
<evidence type="ECO:0000256" key="3">
    <source>
        <dbReference type="ARBA" id="ARBA00022605"/>
    </source>
</evidence>
<dbReference type="Pfam" id="PF00275">
    <property type="entry name" value="EPSP_synthase"/>
    <property type="match status" value="1"/>
</dbReference>
<feature type="binding site" evidence="7">
    <location>
        <position position="178"/>
    </location>
    <ligand>
        <name>phosphoenolpyruvate</name>
        <dbReference type="ChEBI" id="CHEBI:58702"/>
    </ligand>
</feature>
<dbReference type="PIRSF" id="PIRSF000505">
    <property type="entry name" value="EPSPS"/>
    <property type="match status" value="1"/>
</dbReference>
<feature type="binding site" evidence="7">
    <location>
        <position position="339"/>
    </location>
    <ligand>
        <name>phosphoenolpyruvate</name>
        <dbReference type="ChEBI" id="CHEBI:58702"/>
    </ligand>
</feature>
<dbReference type="HAMAP" id="MF_00210">
    <property type="entry name" value="EPSP_synth"/>
    <property type="match status" value="1"/>
</dbReference>
<comment type="subcellular location">
    <subcellularLocation>
        <location evidence="7">Cytoplasm</location>
    </subcellularLocation>
</comment>
<dbReference type="CDD" id="cd01556">
    <property type="entry name" value="EPSP_synthase"/>
    <property type="match status" value="1"/>
</dbReference>
<evidence type="ECO:0000256" key="4">
    <source>
        <dbReference type="ARBA" id="ARBA00022679"/>
    </source>
</evidence>
<evidence type="ECO:0000313" key="10">
    <source>
        <dbReference type="Proteomes" id="UP001218638"/>
    </source>
</evidence>
<evidence type="ECO:0000256" key="7">
    <source>
        <dbReference type="HAMAP-Rule" id="MF_00210"/>
    </source>
</evidence>
<gene>
    <name evidence="7 9" type="primary">aroA</name>
    <name evidence="9" type="ORF">PXH66_13225</name>
</gene>
<feature type="binding site" evidence="7">
    <location>
        <position position="177"/>
    </location>
    <ligand>
        <name>3-phosphoshikimate</name>
        <dbReference type="ChEBI" id="CHEBI:145989"/>
    </ligand>
</feature>
<dbReference type="EMBL" id="CP119075">
    <property type="protein sequence ID" value="WED63293.1"/>
    <property type="molecule type" value="Genomic_DNA"/>
</dbReference>
<dbReference type="PANTHER" id="PTHR21090:SF5">
    <property type="entry name" value="PENTAFUNCTIONAL AROM POLYPEPTIDE"/>
    <property type="match status" value="1"/>
</dbReference>
<feature type="binding site" evidence="7">
    <location>
        <position position="101"/>
    </location>
    <ligand>
        <name>phosphoenolpyruvate</name>
        <dbReference type="ChEBI" id="CHEBI:58702"/>
    </ligand>
</feature>
<dbReference type="InterPro" id="IPR036968">
    <property type="entry name" value="Enolpyruvate_Tfrase_sf"/>
</dbReference>
<feature type="binding site" evidence="7">
    <location>
        <position position="178"/>
    </location>
    <ligand>
        <name>3-phosphoshikimate</name>
        <dbReference type="ChEBI" id="CHEBI:145989"/>
    </ligand>
</feature>
<comment type="function">
    <text evidence="7">Catalyzes the transfer of the enolpyruvyl moiety of phosphoenolpyruvate (PEP) to the 5-hydroxyl of shikimate-3-phosphate (S3P) to produce enolpyruvyl shikimate-3-phosphate and inorganic phosphate.</text>
</comment>
<dbReference type="NCBIfam" id="TIGR01356">
    <property type="entry name" value="aroA"/>
    <property type="match status" value="1"/>
</dbReference>
<dbReference type="AlphaFoldDB" id="A0AAE9ZVN0"/>
<proteinExistence type="inferred from homology"/>
<dbReference type="EC" id="2.5.1.19" evidence="7"/>
<keyword evidence="10" id="KW-1185">Reference proteome</keyword>
<keyword evidence="3 7" id="KW-0028">Amino-acid biosynthesis</keyword>
<feature type="binding site" evidence="7">
    <location>
        <position position="308"/>
    </location>
    <ligand>
        <name>3-phosphoshikimate</name>
        <dbReference type="ChEBI" id="CHEBI:145989"/>
    </ligand>
</feature>
<dbReference type="GO" id="GO:0003866">
    <property type="term" value="F:3-phosphoshikimate 1-carboxyvinyltransferase activity"/>
    <property type="evidence" value="ECO:0007669"/>
    <property type="project" value="UniProtKB-UniRule"/>
</dbReference>
<comment type="catalytic activity">
    <reaction evidence="6">
        <text>3-phosphoshikimate + phosphoenolpyruvate = 5-O-(1-carboxyvinyl)-3-phosphoshikimate + phosphate</text>
        <dbReference type="Rhea" id="RHEA:21256"/>
        <dbReference type="ChEBI" id="CHEBI:43474"/>
        <dbReference type="ChEBI" id="CHEBI:57701"/>
        <dbReference type="ChEBI" id="CHEBI:58702"/>
        <dbReference type="ChEBI" id="CHEBI:145989"/>
        <dbReference type="EC" id="2.5.1.19"/>
    </reaction>
    <physiologicalReaction direction="left-to-right" evidence="6">
        <dbReference type="Rhea" id="RHEA:21257"/>
    </physiologicalReaction>
</comment>
<name>A0AAE9ZVN0_9BACT</name>
<accession>A0AAE9ZVN0</accession>
<feature type="binding site" evidence="7">
    <location>
        <position position="381"/>
    </location>
    <ligand>
        <name>phosphoenolpyruvate</name>
        <dbReference type="ChEBI" id="CHEBI:58702"/>
    </ligand>
</feature>
<dbReference type="KEGG" id="slom:PXH66_13225"/>
<dbReference type="GO" id="GO:0008652">
    <property type="term" value="P:amino acid biosynthetic process"/>
    <property type="evidence" value="ECO:0007669"/>
    <property type="project" value="UniProtKB-KW"/>
</dbReference>
<feature type="binding site" evidence="7">
    <location>
        <position position="27"/>
    </location>
    <ligand>
        <name>phosphoenolpyruvate</name>
        <dbReference type="ChEBI" id="CHEBI:58702"/>
    </ligand>
</feature>
<keyword evidence="5 7" id="KW-0057">Aromatic amino acid biosynthesis</keyword>
<evidence type="ECO:0000256" key="5">
    <source>
        <dbReference type="ARBA" id="ARBA00023141"/>
    </source>
</evidence>
<dbReference type="Gene3D" id="3.65.10.10">
    <property type="entry name" value="Enolpyruvate transferase domain"/>
    <property type="match status" value="2"/>
</dbReference>